<protein>
    <submittedName>
        <fullName evidence="1">Uncharacterized protein</fullName>
    </submittedName>
</protein>
<gene>
    <name evidence="1" type="ORF">L1049_020117</name>
</gene>
<dbReference type="Proteomes" id="UP001415857">
    <property type="component" value="Unassembled WGS sequence"/>
</dbReference>
<name>A0AAP0S6P1_LIQFO</name>
<keyword evidence="2" id="KW-1185">Reference proteome</keyword>
<proteinExistence type="predicted"/>
<sequence>MVKIWLNFLPLLDGIPSLIKGTPTLLLRPGNDTLIWGLKADGPFSTKSAYAALDDGSSLGLVEPLAGTFHSSHTISSIAQGSRTITGGSRTISGITQGSRTILGSSHTIAAPVDLLTSFAQHQHLSSSHITTRASSLSIASTSLFPRIASLSISTPIASSLSSSFSRSFVCWFSFVHWKKSGAQHTAAIAPSTDGRPDPSLAIIAEDLQKLFGSSQPNALSIIPSIGSSSPPSDSFVTRIAAFSKAFNNDPACEF</sequence>
<dbReference type="EMBL" id="JBBPBK010000001">
    <property type="protein sequence ID" value="KAK9292158.1"/>
    <property type="molecule type" value="Genomic_DNA"/>
</dbReference>
<dbReference type="AlphaFoldDB" id="A0AAP0S6P1"/>
<comment type="caution">
    <text evidence="1">The sequence shown here is derived from an EMBL/GenBank/DDBJ whole genome shotgun (WGS) entry which is preliminary data.</text>
</comment>
<organism evidence="1 2">
    <name type="scientific">Liquidambar formosana</name>
    <name type="common">Formosan gum</name>
    <dbReference type="NCBI Taxonomy" id="63359"/>
    <lineage>
        <taxon>Eukaryota</taxon>
        <taxon>Viridiplantae</taxon>
        <taxon>Streptophyta</taxon>
        <taxon>Embryophyta</taxon>
        <taxon>Tracheophyta</taxon>
        <taxon>Spermatophyta</taxon>
        <taxon>Magnoliopsida</taxon>
        <taxon>eudicotyledons</taxon>
        <taxon>Gunneridae</taxon>
        <taxon>Pentapetalae</taxon>
        <taxon>Saxifragales</taxon>
        <taxon>Altingiaceae</taxon>
        <taxon>Liquidambar</taxon>
    </lineage>
</organism>
<evidence type="ECO:0000313" key="1">
    <source>
        <dbReference type="EMBL" id="KAK9292158.1"/>
    </source>
</evidence>
<reference evidence="1 2" key="1">
    <citation type="journal article" date="2024" name="Plant J.">
        <title>Genome sequences and population genomics reveal climatic adaptation and genomic divergence between two closely related sweetgum species.</title>
        <authorList>
            <person name="Xu W.Q."/>
            <person name="Ren C.Q."/>
            <person name="Zhang X.Y."/>
            <person name="Comes H.P."/>
            <person name="Liu X.H."/>
            <person name="Li Y.G."/>
            <person name="Kettle C.J."/>
            <person name="Jalonen R."/>
            <person name="Gaisberger H."/>
            <person name="Ma Y.Z."/>
            <person name="Qiu Y.X."/>
        </authorList>
    </citation>
    <scope>NUCLEOTIDE SEQUENCE [LARGE SCALE GENOMIC DNA]</scope>
    <source>
        <strain evidence="1">Hangzhou</strain>
    </source>
</reference>
<accession>A0AAP0S6P1</accession>
<evidence type="ECO:0000313" key="2">
    <source>
        <dbReference type="Proteomes" id="UP001415857"/>
    </source>
</evidence>